<evidence type="ECO:0000256" key="3">
    <source>
        <dbReference type="ARBA" id="ARBA00022630"/>
    </source>
</evidence>
<comment type="cofactor">
    <cofactor evidence="1">
        <name>FAD</name>
        <dbReference type="ChEBI" id="CHEBI:57692"/>
    </cofactor>
</comment>
<dbReference type="InterPro" id="IPR041575">
    <property type="entry name" value="Rubredoxin_C"/>
</dbReference>
<dbReference type="OrthoDB" id="9768666at2"/>
<keyword evidence="4" id="KW-0274">FAD</keyword>
<feature type="domain" description="FAD/NAD(P)-binding" evidence="5">
    <location>
        <begin position="1"/>
        <end position="283"/>
    </location>
</feature>
<dbReference type="InterPro" id="IPR023753">
    <property type="entry name" value="FAD/NAD-binding_dom"/>
</dbReference>
<dbReference type="Gene3D" id="3.50.50.60">
    <property type="entry name" value="FAD/NAD(P)-binding domain"/>
    <property type="match status" value="2"/>
</dbReference>
<keyword evidence="3" id="KW-0285">Flavoprotein</keyword>
<evidence type="ECO:0000259" key="6">
    <source>
        <dbReference type="Pfam" id="PF18267"/>
    </source>
</evidence>
<comment type="similarity">
    <text evidence="2">Belongs to the FAD-dependent oxidoreductase family.</text>
</comment>
<evidence type="ECO:0000313" key="7">
    <source>
        <dbReference type="EMBL" id="SLM28830.1"/>
    </source>
</evidence>
<protein>
    <submittedName>
        <fullName evidence="7">Pyridine nucleotide-disulfide oxidoreductase</fullName>
    </submittedName>
</protein>
<evidence type="ECO:0000313" key="8">
    <source>
        <dbReference type="Proteomes" id="UP000191931"/>
    </source>
</evidence>
<dbReference type="GO" id="GO:0016491">
    <property type="term" value="F:oxidoreductase activity"/>
    <property type="evidence" value="ECO:0007669"/>
    <property type="project" value="InterPro"/>
</dbReference>
<dbReference type="EMBL" id="FWEV01000068">
    <property type="protein sequence ID" value="SLM28830.1"/>
    <property type="molecule type" value="Genomic_DNA"/>
</dbReference>
<dbReference type="PANTHER" id="PTHR43429">
    <property type="entry name" value="PYRIDINE NUCLEOTIDE-DISULFIDE OXIDOREDUCTASE DOMAIN-CONTAINING"/>
    <property type="match status" value="1"/>
</dbReference>
<keyword evidence="8" id="KW-1185">Reference proteome</keyword>
<proteinExistence type="inferred from homology"/>
<evidence type="ECO:0000256" key="1">
    <source>
        <dbReference type="ARBA" id="ARBA00001974"/>
    </source>
</evidence>
<gene>
    <name evidence="7" type="ORF">MTBBW1_160021</name>
</gene>
<name>A0A1W1H8L3_9BACT</name>
<dbReference type="InterPro" id="IPR050260">
    <property type="entry name" value="FAD-bd_OxRdtase"/>
</dbReference>
<dbReference type="RefSeq" id="WP_080799110.1">
    <property type="nucleotide sequence ID" value="NZ_LT828540.1"/>
</dbReference>
<dbReference type="InterPro" id="IPR016156">
    <property type="entry name" value="FAD/NAD-linked_Rdtase_dimer_sf"/>
</dbReference>
<dbReference type="Pfam" id="PF07992">
    <property type="entry name" value="Pyr_redox_2"/>
    <property type="match status" value="1"/>
</dbReference>
<evidence type="ECO:0000256" key="2">
    <source>
        <dbReference type="ARBA" id="ARBA00006442"/>
    </source>
</evidence>
<dbReference type="STRING" id="1246637.MTBBW1_160021"/>
<reference evidence="7 8" key="1">
    <citation type="submission" date="2017-03" db="EMBL/GenBank/DDBJ databases">
        <authorList>
            <person name="Afonso C.L."/>
            <person name="Miller P.J."/>
            <person name="Scott M.A."/>
            <person name="Spackman E."/>
            <person name="Goraichik I."/>
            <person name="Dimitrov K.M."/>
            <person name="Suarez D.L."/>
            <person name="Swayne D.E."/>
        </authorList>
    </citation>
    <scope>NUCLEOTIDE SEQUENCE [LARGE SCALE GENOMIC DNA]</scope>
    <source>
        <strain evidence="7">PRJEB14757</strain>
    </source>
</reference>
<dbReference type="Proteomes" id="UP000191931">
    <property type="component" value="Unassembled WGS sequence"/>
</dbReference>
<dbReference type="AlphaFoldDB" id="A0A1W1H8L3"/>
<dbReference type="InterPro" id="IPR036188">
    <property type="entry name" value="FAD/NAD-bd_sf"/>
</dbReference>
<evidence type="ECO:0000256" key="4">
    <source>
        <dbReference type="ARBA" id="ARBA00022827"/>
    </source>
</evidence>
<sequence length="417" mass="45267">MKYLIIGNGIAGTSAAEAIRKTDTQGKIIMVGDESGVPYSRPMITYLLEGSCTKQQLPIRSSDFYRNLDITPLLGHRVIALDAAKQSVTLANGETLDYDRLLVASGADPRAIKATGADLDNIFYMRTSAQAIKQIEALPGVKKAVVLGGGLVGFKSAYALFKRGIKVTLVITSPYPLSMQVDEKAGEMLMQEMISNGFGIRVGASAVSFESSSSRKNQVSSVILDTGEEIPCDIVIAGKGVTPAHSFIAENMIEKDWGIRVDQYMKTMVPNIYAAGDVAETFDIARDCNWINAIWPEAAIQGQIAGMNMAGYKVRHEGSLGRNVMRVFGLDVMTMGFANADKNSFKGAHFASRLNPSSSNPWYRKLVFKDNLLVGAVLVNHIEQGGIIRALIENKVPVTVSPETMLSLHFNFAKLFT</sequence>
<feature type="domain" description="NADH-rubredoxin oxidoreductase C-terminal" evidence="6">
    <location>
        <begin position="323"/>
        <end position="395"/>
    </location>
</feature>
<dbReference type="PANTHER" id="PTHR43429:SF3">
    <property type="entry name" value="NITRITE REDUCTASE [NAD(P)H]"/>
    <property type="match status" value="1"/>
</dbReference>
<organism evidence="7 8">
    <name type="scientific">Desulfamplus magnetovallimortis</name>
    <dbReference type="NCBI Taxonomy" id="1246637"/>
    <lineage>
        <taxon>Bacteria</taxon>
        <taxon>Pseudomonadati</taxon>
        <taxon>Thermodesulfobacteriota</taxon>
        <taxon>Desulfobacteria</taxon>
        <taxon>Desulfobacterales</taxon>
        <taxon>Desulfobacteraceae</taxon>
        <taxon>Desulfamplus</taxon>
    </lineage>
</organism>
<dbReference type="PRINTS" id="PR00411">
    <property type="entry name" value="PNDRDTASEI"/>
</dbReference>
<dbReference type="SUPFAM" id="SSF51905">
    <property type="entry name" value="FAD/NAD(P)-binding domain"/>
    <property type="match status" value="2"/>
</dbReference>
<dbReference type="PRINTS" id="PR00368">
    <property type="entry name" value="FADPNR"/>
</dbReference>
<accession>A0A1W1H8L3</accession>
<dbReference type="Gene3D" id="3.30.390.30">
    <property type="match status" value="1"/>
</dbReference>
<dbReference type="Pfam" id="PF18267">
    <property type="entry name" value="Rubredoxin_C"/>
    <property type="match status" value="1"/>
</dbReference>
<evidence type="ECO:0000259" key="5">
    <source>
        <dbReference type="Pfam" id="PF07992"/>
    </source>
</evidence>